<reference evidence="1 2" key="1">
    <citation type="submission" date="2018-05" db="EMBL/GenBank/DDBJ databases">
        <title>Genomic Encyclopedia of Type Strains, Phase III (KMG-III): the genomes of soil and plant-associated and newly described type strains.</title>
        <authorList>
            <person name="Whitman W."/>
        </authorList>
    </citation>
    <scope>NUCLEOTIDE SEQUENCE [LARGE SCALE GENOMIC DNA]</scope>
    <source>
        <strain evidence="1 2">CECT 5696</strain>
    </source>
</reference>
<proteinExistence type="predicted"/>
<dbReference type="RefSeq" id="WP_146216846.1">
    <property type="nucleotide sequence ID" value="NZ_CP054612.1"/>
</dbReference>
<dbReference type="AlphaFoldDB" id="A0A2V2Z593"/>
<organism evidence="1 2">
    <name type="scientific">Paenibacillus cellulosilyticus</name>
    <dbReference type="NCBI Taxonomy" id="375489"/>
    <lineage>
        <taxon>Bacteria</taxon>
        <taxon>Bacillati</taxon>
        <taxon>Bacillota</taxon>
        <taxon>Bacilli</taxon>
        <taxon>Bacillales</taxon>
        <taxon>Paenibacillaceae</taxon>
        <taxon>Paenibacillus</taxon>
    </lineage>
</organism>
<dbReference type="OrthoDB" id="4557988at2"/>
<dbReference type="Proteomes" id="UP000246635">
    <property type="component" value="Unassembled WGS sequence"/>
</dbReference>
<dbReference type="Pfam" id="PF15585">
    <property type="entry name" value="Imm7"/>
    <property type="match status" value="1"/>
</dbReference>
<gene>
    <name evidence="1" type="ORF">DFQ01_104200</name>
</gene>
<evidence type="ECO:0000313" key="2">
    <source>
        <dbReference type="Proteomes" id="UP000246635"/>
    </source>
</evidence>
<protein>
    <submittedName>
        <fullName evidence="1">Immunity protein 7 of polymorphic toxin system</fullName>
    </submittedName>
</protein>
<name>A0A2V2Z593_9BACL</name>
<dbReference type="EMBL" id="QGTQ01000004">
    <property type="protein sequence ID" value="PWW05639.1"/>
    <property type="molecule type" value="Genomic_DNA"/>
</dbReference>
<evidence type="ECO:0000313" key="1">
    <source>
        <dbReference type="EMBL" id="PWW05639.1"/>
    </source>
</evidence>
<sequence>MNRPLEFMTQVVFVFHLHFMMEYSLFDLPIMEGWKVGILMFEFHGWAVILDSPGEEGSGASSIYDRVTQYVELLKPNTDVLELKAINRQYHLWLSGLNNHEPTSKYDPVEIMQTIGVMAPGSYGLLYVYNDVNEQLSNVFRVFVLARGCVKERDDPFLSPIIPVVADEC</sequence>
<comment type="caution">
    <text evidence="1">The sequence shown here is derived from an EMBL/GenBank/DDBJ whole genome shotgun (WGS) entry which is preliminary data.</text>
</comment>
<keyword evidence="2" id="KW-1185">Reference proteome</keyword>
<accession>A0A2V2Z593</accession>
<dbReference type="InterPro" id="IPR028965">
    <property type="entry name" value="Imm7"/>
</dbReference>